<dbReference type="AlphaFoldDB" id="A0A5C3KVN6"/>
<sequence length="280" mass="30690">MCYNISGYGILPQISTVGVGRLATLGLGNSGQARYRVEQPRGSVGSKVGCVFESLGAYIPHPVRLCHIESNLIGQVSLLHRAFWNVSSASWWVKASSQTHAFAYFLESFGAVTNPNPTKGESSRPISVPAMGYHGVQMGMGYGVSVRLWDMGQFSPPTNSVEAETYESSAAMGFASALGRTSRHTYPKPYSQATQIAKFNERFPISKVHTFLHSPVCHAAKGNWQQRPEYSSGGYFSASQYYDRLKPQRSALSVPVPVGDGVHTLIYSKEMDRLRVPDRS</sequence>
<reference evidence="1 2" key="1">
    <citation type="journal article" date="2019" name="Nat. Ecol. Evol.">
        <title>Megaphylogeny resolves global patterns of mushroom evolution.</title>
        <authorList>
            <person name="Varga T."/>
            <person name="Krizsan K."/>
            <person name="Foldi C."/>
            <person name="Dima B."/>
            <person name="Sanchez-Garcia M."/>
            <person name="Sanchez-Ramirez S."/>
            <person name="Szollosi G.J."/>
            <person name="Szarkandi J.G."/>
            <person name="Papp V."/>
            <person name="Albert L."/>
            <person name="Andreopoulos W."/>
            <person name="Angelini C."/>
            <person name="Antonin V."/>
            <person name="Barry K.W."/>
            <person name="Bougher N.L."/>
            <person name="Buchanan P."/>
            <person name="Buyck B."/>
            <person name="Bense V."/>
            <person name="Catcheside P."/>
            <person name="Chovatia M."/>
            <person name="Cooper J."/>
            <person name="Damon W."/>
            <person name="Desjardin D."/>
            <person name="Finy P."/>
            <person name="Geml J."/>
            <person name="Haridas S."/>
            <person name="Hughes K."/>
            <person name="Justo A."/>
            <person name="Karasinski D."/>
            <person name="Kautmanova I."/>
            <person name="Kiss B."/>
            <person name="Kocsube S."/>
            <person name="Kotiranta H."/>
            <person name="LaButti K.M."/>
            <person name="Lechner B.E."/>
            <person name="Liimatainen K."/>
            <person name="Lipzen A."/>
            <person name="Lukacs Z."/>
            <person name="Mihaltcheva S."/>
            <person name="Morgado L.N."/>
            <person name="Niskanen T."/>
            <person name="Noordeloos M.E."/>
            <person name="Ohm R.A."/>
            <person name="Ortiz-Santana B."/>
            <person name="Ovrebo C."/>
            <person name="Racz N."/>
            <person name="Riley R."/>
            <person name="Savchenko A."/>
            <person name="Shiryaev A."/>
            <person name="Soop K."/>
            <person name="Spirin V."/>
            <person name="Szebenyi C."/>
            <person name="Tomsovsky M."/>
            <person name="Tulloss R.E."/>
            <person name="Uehling J."/>
            <person name="Grigoriev I.V."/>
            <person name="Vagvolgyi C."/>
            <person name="Papp T."/>
            <person name="Martin F.M."/>
            <person name="Miettinen O."/>
            <person name="Hibbett D.S."/>
            <person name="Nagy L.G."/>
        </authorList>
    </citation>
    <scope>NUCLEOTIDE SEQUENCE [LARGE SCALE GENOMIC DNA]</scope>
    <source>
        <strain evidence="1 2">CBS 121175</strain>
    </source>
</reference>
<accession>A0A5C3KVN6</accession>
<dbReference type="Proteomes" id="UP000307440">
    <property type="component" value="Unassembled WGS sequence"/>
</dbReference>
<evidence type="ECO:0000313" key="1">
    <source>
        <dbReference type="EMBL" id="TFK24270.1"/>
    </source>
</evidence>
<gene>
    <name evidence="1" type="ORF">FA15DRAFT_656034</name>
</gene>
<organism evidence="1 2">
    <name type="scientific">Coprinopsis marcescibilis</name>
    <name type="common">Agaric fungus</name>
    <name type="synonym">Psathyrella marcescibilis</name>
    <dbReference type="NCBI Taxonomy" id="230819"/>
    <lineage>
        <taxon>Eukaryota</taxon>
        <taxon>Fungi</taxon>
        <taxon>Dikarya</taxon>
        <taxon>Basidiomycota</taxon>
        <taxon>Agaricomycotina</taxon>
        <taxon>Agaricomycetes</taxon>
        <taxon>Agaricomycetidae</taxon>
        <taxon>Agaricales</taxon>
        <taxon>Agaricineae</taxon>
        <taxon>Psathyrellaceae</taxon>
        <taxon>Coprinopsis</taxon>
    </lineage>
</organism>
<proteinExistence type="predicted"/>
<dbReference type="EMBL" id="ML210203">
    <property type="protein sequence ID" value="TFK24270.1"/>
    <property type="molecule type" value="Genomic_DNA"/>
</dbReference>
<protein>
    <submittedName>
        <fullName evidence="1">Uncharacterized protein</fullName>
    </submittedName>
</protein>
<keyword evidence="2" id="KW-1185">Reference proteome</keyword>
<evidence type="ECO:0000313" key="2">
    <source>
        <dbReference type="Proteomes" id="UP000307440"/>
    </source>
</evidence>
<name>A0A5C3KVN6_COPMA</name>